<sequence>MALHGLFEEYWANEMEENPFSATKSGIFEFNDRVPSVSPADQERRLIEVSSYLDRLNAIDSADLSGEDQLNAELFAFILKHKVALAAFDEWRMPFRADSGFHTDFSYVVSAMPFRVENDYLDYLKRLQALPVFIEQNIQNMRRGLADGFTQPSEILPFILPSFEAQVIADSTDHPYYAPFKAIPAAIDSDRKKQLKKQAQAVLSDSVIPAYARLLAFMRDEYVPNARDTLGASELPEGKARYEALIRYFTTLDDANADDIHQLGLREVSRIREEMDAVIRDTGFAGNFAEFIAYLRNDKQFYAASPQQLLDRAAWIAKDIDGRLPAFFGKLPRQPYSVEPVPAEIAANYTNARYVGASLDADRGGQFWVNTYRHEIRPLYQLTAMALHEAVPGHHLQVALALEIDAAPMFRTNFYPHAFGEGWGLYAEKLGVEMGVYQNAYDQFGRLTWEMWRACRLVIDTGIHVKGWSRQEAIDYLASNTALALHNVQTEVDRYIAWPGQALAYKMGELTIWELREKAERELGESFDIREFHDAVVARGGLPLELLRLEIDDYITITKSNK</sequence>
<keyword evidence="2" id="KW-1185">Reference proteome</keyword>
<evidence type="ECO:0000313" key="1">
    <source>
        <dbReference type="EMBL" id="MCX2974247.1"/>
    </source>
</evidence>
<comment type="caution">
    <text evidence="1">The sequence shown here is derived from an EMBL/GenBank/DDBJ whole genome shotgun (WGS) entry which is preliminary data.</text>
</comment>
<accession>A0ABT3SW66</accession>
<dbReference type="PANTHER" id="PTHR33361">
    <property type="entry name" value="GLR0591 PROTEIN"/>
    <property type="match status" value="1"/>
</dbReference>
<reference evidence="1" key="1">
    <citation type="submission" date="2019-02" db="EMBL/GenBank/DDBJ databases">
        <authorList>
            <person name="Li S.-H."/>
        </authorList>
    </citation>
    <scope>NUCLEOTIDE SEQUENCE</scope>
    <source>
        <strain evidence="1">IMCC8485</strain>
    </source>
</reference>
<dbReference type="InterPro" id="IPR010281">
    <property type="entry name" value="DUF885"/>
</dbReference>
<organism evidence="1 2">
    <name type="scientific">Candidatus Seongchinamella marina</name>
    <dbReference type="NCBI Taxonomy" id="2518990"/>
    <lineage>
        <taxon>Bacteria</taxon>
        <taxon>Pseudomonadati</taxon>
        <taxon>Pseudomonadota</taxon>
        <taxon>Gammaproteobacteria</taxon>
        <taxon>Cellvibrionales</taxon>
        <taxon>Halieaceae</taxon>
        <taxon>Seongchinamella</taxon>
    </lineage>
</organism>
<dbReference type="EMBL" id="SHNP01000004">
    <property type="protein sequence ID" value="MCX2974247.1"/>
    <property type="molecule type" value="Genomic_DNA"/>
</dbReference>
<proteinExistence type="predicted"/>
<dbReference type="PANTHER" id="PTHR33361:SF2">
    <property type="entry name" value="DUF885 DOMAIN-CONTAINING PROTEIN"/>
    <property type="match status" value="1"/>
</dbReference>
<dbReference type="Proteomes" id="UP001143307">
    <property type="component" value="Unassembled WGS sequence"/>
</dbReference>
<dbReference type="Pfam" id="PF05960">
    <property type="entry name" value="DUF885"/>
    <property type="match status" value="1"/>
</dbReference>
<gene>
    <name evidence="1" type="ORF">EYC87_11700</name>
</gene>
<evidence type="ECO:0000313" key="2">
    <source>
        <dbReference type="Proteomes" id="UP001143307"/>
    </source>
</evidence>
<name>A0ABT3SW66_9GAMM</name>
<protein>
    <submittedName>
        <fullName evidence="1">DUF885 domain-containing protein</fullName>
    </submittedName>
</protein>